<evidence type="ECO:0000256" key="3">
    <source>
        <dbReference type="ARBA" id="ARBA00009620"/>
    </source>
</evidence>
<dbReference type="Pfam" id="PF04442">
    <property type="entry name" value="CtaG_Cox11"/>
    <property type="match status" value="1"/>
</dbReference>
<accession>A0A369W979</accession>
<keyword evidence="12" id="KW-1185">Reference proteome</keyword>
<evidence type="ECO:0000313" key="11">
    <source>
        <dbReference type="EMBL" id="RDE10627.1"/>
    </source>
</evidence>
<keyword evidence="10" id="KW-1003">Cell membrane</keyword>
<evidence type="ECO:0000256" key="8">
    <source>
        <dbReference type="ARBA" id="ARBA00023008"/>
    </source>
</evidence>
<dbReference type="GO" id="GO:0005886">
    <property type="term" value="C:plasma membrane"/>
    <property type="evidence" value="ECO:0007669"/>
    <property type="project" value="UniProtKB-SubCell"/>
</dbReference>
<evidence type="ECO:0000256" key="2">
    <source>
        <dbReference type="ARBA" id="ARBA00004382"/>
    </source>
</evidence>
<feature type="topological domain" description="Cytoplasmic" evidence="10">
    <location>
        <begin position="1"/>
        <end position="11"/>
    </location>
</feature>
<keyword evidence="10" id="KW-0997">Cell inner membrane</keyword>
<comment type="function">
    <text evidence="1 10">Exerts its effect at some terminal stage of cytochrome c oxidase synthesis, probably by being involved in the insertion of the copper B into subunit I.</text>
</comment>
<proteinExistence type="inferred from homology"/>
<evidence type="ECO:0000256" key="10">
    <source>
        <dbReference type="HAMAP-Rule" id="MF_00155"/>
    </source>
</evidence>
<keyword evidence="9 10" id="KW-0472">Membrane</keyword>
<keyword evidence="6 10" id="KW-0735">Signal-anchor</keyword>
<comment type="similarity">
    <text evidence="3 10">Belongs to the COX11/CtaG family.</text>
</comment>
<protein>
    <recommendedName>
        <fullName evidence="4 10">Cytochrome c oxidase assembly protein CtaG</fullName>
    </recommendedName>
</protein>
<evidence type="ECO:0000256" key="9">
    <source>
        <dbReference type="ARBA" id="ARBA00023136"/>
    </source>
</evidence>
<dbReference type="NCBIfam" id="NF003465">
    <property type="entry name" value="PRK05089.1"/>
    <property type="match status" value="1"/>
</dbReference>
<evidence type="ECO:0000256" key="1">
    <source>
        <dbReference type="ARBA" id="ARBA00004007"/>
    </source>
</evidence>
<name>A0A369W979_9HYPH</name>
<dbReference type="InterPro" id="IPR023471">
    <property type="entry name" value="CtaG/Cox11_dom_sf"/>
</dbReference>
<dbReference type="RefSeq" id="WP_114644345.1">
    <property type="nucleotide sequence ID" value="NZ_QQNH01000001.1"/>
</dbReference>
<evidence type="ECO:0000256" key="5">
    <source>
        <dbReference type="ARBA" id="ARBA00022692"/>
    </source>
</evidence>
<dbReference type="GO" id="GO:0008535">
    <property type="term" value="P:respiratory chain complex IV assembly"/>
    <property type="evidence" value="ECO:0007669"/>
    <property type="project" value="UniProtKB-UniRule"/>
</dbReference>
<evidence type="ECO:0000256" key="4">
    <source>
        <dbReference type="ARBA" id="ARBA00015384"/>
    </source>
</evidence>
<comment type="subcellular location">
    <subcellularLocation>
        <location evidence="2 10">Cell inner membrane</location>
        <topology evidence="2 10">Single-pass type II membrane protein</topology>
        <orientation evidence="2 10">Periplasmic side</orientation>
    </subcellularLocation>
</comment>
<dbReference type="SUPFAM" id="SSF110111">
    <property type="entry name" value="Ctag/Cox11"/>
    <property type="match status" value="1"/>
</dbReference>
<keyword evidence="8 10" id="KW-0186">Copper</keyword>
<comment type="caution">
    <text evidence="11">The sequence shown here is derived from an EMBL/GenBank/DDBJ whole genome shotgun (WGS) entry which is preliminary data.</text>
</comment>
<keyword evidence="5 10" id="KW-0812">Transmembrane</keyword>
<organism evidence="11 12">
    <name type="scientific">Pelagibacterium lacus</name>
    <dbReference type="NCBI Taxonomy" id="2282655"/>
    <lineage>
        <taxon>Bacteria</taxon>
        <taxon>Pseudomonadati</taxon>
        <taxon>Pseudomonadota</taxon>
        <taxon>Alphaproteobacteria</taxon>
        <taxon>Hyphomicrobiales</taxon>
        <taxon>Devosiaceae</taxon>
        <taxon>Pelagibacterium</taxon>
    </lineage>
</organism>
<evidence type="ECO:0000313" key="12">
    <source>
        <dbReference type="Proteomes" id="UP000253759"/>
    </source>
</evidence>
<evidence type="ECO:0000256" key="6">
    <source>
        <dbReference type="ARBA" id="ARBA00022968"/>
    </source>
</evidence>
<dbReference type="Proteomes" id="UP000253759">
    <property type="component" value="Unassembled WGS sequence"/>
</dbReference>
<feature type="topological domain" description="Periplasmic" evidence="10">
    <location>
        <begin position="35"/>
        <end position="179"/>
    </location>
</feature>
<dbReference type="GO" id="GO:0005507">
    <property type="term" value="F:copper ion binding"/>
    <property type="evidence" value="ECO:0007669"/>
    <property type="project" value="InterPro"/>
</dbReference>
<sequence length="179" mass="19666">MSSIGYASSNGSNKKTMRWLVGVALVMLGLSFAAVPLYDVFCRVTGFAGTPQVAEDNVKGVIEREMAVRFDANVEPGVPLRVVPARVETNPIGQISTIVYQATNLTDEPLRTVASFNVTPDSTGAYFNKIECFCFTEQVIPPNGTVEMPVTYFVDPDLDENSELRTIRQITLSYTFHDS</sequence>
<dbReference type="InterPro" id="IPR007533">
    <property type="entry name" value="Cyt_c_oxidase_assmbl_CtaG"/>
</dbReference>
<dbReference type="AlphaFoldDB" id="A0A369W979"/>
<dbReference type="PANTHER" id="PTHR21320">
    <property type="entry name" value="CYTOCHROME C OXIDASE ASSEMBLY PROTEIN COX11-RELATED"/>
    <property type="match status" value="1"/>
</dbReference>
<dbReference type="HAMAP" id="MF_00155">
    <property type="entry name" value="CtaG"/>
    <property type="match status" value="1"/>
</dbReference>
<reference evidence="12" key="1">
    <citation type="submission" date="2018-07" db="EMBL/GenBank/DDBJ databases">
        <authorList>
            <person name="Liu B.-T."/>
            <person name="Du Z."/>
        </authorList>
    </citation>
    <scope>NUCLEOTIDE SEQUENCE [LARGE SCALE GENOMIC DNA]</scope>
    <source>
        <strain evidence="12">XYN52</strain>
    </source>
</reference>
<dbReference type="PIRSF" id="PIRSF005413">
    <property type="entry name" value="COX11"/>
    <property type="match status" value="1"/>
</dbReference>
<gene>
    <name evidence="10" type="primary">ctaG</name>
    <name evidence="11" type="ORF">DVH29_01375</name>
</gene>
<dbReference type="Gene3D" id="2.60.370.10">
    <property type="entry name" value="Ctag/Cox11"/>
    <property type="match status" value="1"/>
</dbReference>
<keyword evidence="7 10" id="KW-1133">Transmembrane helix</keyword>
<dbReference type="EMBL" id="QQNH01000001">
    <property type="protein sequence ID" value="RDE10627.1"/>
    <property type="molecule type" value="Genomic_DNA"/>
</dbReference>
<evidence type="ECO:0000256" key="7">
    <source>
        <dbReference type="ARBA" id="ARBA00022989"/>
    </source>
</evidence>
<dbReference type="OrthoDB" id="9804841at2"/>
<dbReference type="PANTHER" id="PTHR21320:SF3">
    <property type="entry name" value="CYTOCHROME C OXIDASE ASSEMBLY PROTEIN COX11, MITOCHONDRIAL-RELATED"/>
    <property type="match status" value="1"/>
</dbReference>